<feature type="signal peptide" evidence="1">
    <location>
        <begin position="1"/>
        <end position="28"/>
    </location>
</feature>
<dbReference type="Proteomes" id="UP000007635">
    <property type="component" value="Chromosome VII"/>
</dbReference>
<reference evidence="3" key="3">
    <citation type="submission" date="2025-09" db="UniProtKB">
        <authorList>
            <consortium name="Ensembl"/>
        </authorList>
    </citation>
    <scope>IDENTIFICATION</scope>
</reference>
<dbReference type="GO" id="GO:0005829">
    <property type="term" value="C:cytosol"/>
    <property type="evidence" value="ECO:0007669"/>
    <property type="project" value="TreeGrafter"/>
</dbReference>
<sequence>MGVKSKAAAAIVVLLLFLGSLWIQGGLDYQWESCLKGYNQVNTLHQLYNSSDGDGAEGPRIMEGCPGQTFQVSLLLSHLLAGPAYASDVLMQPYLSSWDELVRFMEALGPMVGLISKEIESKTSIIRQLALLSKESPEAELGPDIHSINSVRTETGAENNPEASQHTGAYHSVRSMIWVELNRGLVDFNHQTDSGCRTLLRLHRALLWLKLFLQKLAETPAAGRLRSPSELCREAYQSTLANHHTWFVRRAAELAFIAMPERGFFFKLVCVQSQEELNVVLNRVVQAIGEIYDRTQKALEENNMLDLP</sequence>
<protein>
    <submittedName>
        <fullName evidence="3">Glycolipid transfer protein domain containing 2b</fullName>
    </submittedName>
</protein>
<keyword evidence="1" id="KW-0732">Signal</keyword>
<dbReference type="KEGG" id="gat:120822988"/>
<dbReference type="GO" id="GO:1902387">
    <property type="term" value="F:ceramide 1-phosphate binding"/>
    <property type="evidence" value="ECO:0007669"/>
    <property type="project" value="TreeGrafter"/>
</dbReference>
<dbReference type="AlphaFoldDB" id="A0AAQ4P485"/>
<dbReference type="PANTHER" id="PTHR10219:SF93">
    <property type="entry name" value="CERAMIDE-1-PHOSPHATE TRANSFER PROTEIN"/>
    <property type="match status" value="1"/>
</dbReference>
<reference evidence="3 4" key="1">
    <citation type="journal article" date="2021" name="G3 (Bethesda)">
        <title>Improved contiguity of the threespine stickleback genome using long-read sequencing.</title>
        <authorList>
            <person name="Nath S."/>
            <person name="Shaw D.E."/>
            <person name="White M.A."/>
        </authorList>
    </citation>
    <scope>NUCLEOTIDE SEQUENCE [LARGE SCALE GENOMIC DNA]</scope>
    <source>
        <strain evidence="3 4">Lake Benthic</strain>
    </source>
</reference>
<reference evidence="3" key="2">
    <citation type="submission" date="2025-08" db="UniProtKB">
        <authorList>
            <consortium name="Ensembl"/>
        </authorList>
    </citation>
    <scope>IDENTIFICATION</scope>
</reference>
<dbReference type="InterPro" id="IPR036497">
    <property type="entry name" value="GLTP_sf"/>
</dbReference>
<dbReference type="Pfam" id="PF08718">
    <property type="entry name" value="GLTP"/>
    <property type="match status" value="1"/>
</dbReference>
<dbReference type="GO" id="GO:0016020">
    <property type="term" value="C:membrane"/>
    <property type="evidence" value="ECO:0007669"/>
    <property type="project" value="TreeGrafter"/>
</dbReference>
<name>A0AAQ4P485_GASAC</name>
<feature type="domain" description="Glycolipid transfer protein" evidence="2">
    <location>
        <begin position="90"/>
        <end position="270"/>
    </location>
</feature>
<dbReference type="Ensembl" id="ENSGACT00000077968.1">
    <property type="protein sequence ID" value="ENSGACP00000033552.1"/>
    <property type="gene ID" value="ENSGACG00000033920.1"/>
</dbReference>
<evidence type="ECO:0000256" key="1">
    <source>
        <dbReference type="SAM" id="SignalP"/>
    </source>
</evidence>
<organism evidence="3 4">
    <name type="scientific">Gasterosteus aculeatus aculeatus</name>
    <name type="common">three-spined stickleback</name>
    <dbReference type="NCBI Taxonomy" id="481459"/>
    <lineage>
        <taxon>Eukaryota</taxon>
        <taxon>Metazoa</taxon>
        <taxon>Chordata</taxon>
        <taxon>Craniata</taxon>
        <taxon>Vertebrata</taxon>
        <taxon>Euteleostomi</taxon>
        <taxon>Actinopterygii</taxon>
        <taxon>Neopterygii</taxon>
        <taxon>Teleostei</taxon>
        <taxon>Neoteleostei</taxon>
        <taxon>Acanthomorphata</taxon>
        <taxon>Eupercaria</taxon>
        <taxon>Perciformes</taxon>
        <taxon>Cottioidei</taxon>
        <taxon>Gasterosteales</taxon>
        <taxon>Gasterosteidae</taxon>
        <taxon>Gasterosteus</taxon>
    </lineage>
</organism>
<accession>A0AAQ4P485</accession>
<dbReference type="InterPro" id="IPR014830">
    <property type="entry name" value="Glycolipid_transfer_prot_dom"/>
</dbReference>
<evidence type="ECO:0000313" key="4">
    <source>
        <dbReference type="Proteomes" id="UP000007635"/>
    </source>
</evidence>
<proteinExistence type="predicted"/>
<dbReference type="CTD" id="565337"/>
<evidence type="ECO:0000313" key="3">
    <source>
        <dbReference type="Ensembl" id="ENSGACP00000033552.1"/>
    </source>
</evidence>
<dbReference type="PANTHER" id="PTHR10219">
    <property type="entry name" value="GLYCOLIPID TRANSFER PROTEIN-RELATED"/>
    <property type="match status" value="1"/>
</dbReference>
<dbReference type="GO" id="GO:1902388">
    <property type="term" value="F:ceramide 1-phosphate transfer activity"/>
    <property type="evidence" value="ECO:0007669"/>
    <property type="project" value="TreeGrafter"/>
</dbReference>
<keyword evidence="4" id="KW-1185">Reference proteome</keyword>
<dbReference type="GeneID" id="120822988"/>
<dbReference type="Gene3D" id="1.10.3520.10">
    <property type="entry name" value="Glycolipid transfer protein"/>
    <property type="match status" value="1"/>
</dbReference>
<dbReference type="RefSeq" id="XP_040038951.1">
    <property type="nucleotide sequence ID" value="XM_040183017.1"/>
</dbReference>
<dbReference type="GeneTree" id="ENSGT00940000165048"/>
<dbReference type="SUPFAM" id="SSF110004">
    <property type="entry name" value="Glycolipid transfer protein, GLTP"/>
    <property type="match status" value="1"/>
</dbReference>
<feature type="chain" id="PRO_5042961861" evidence="1">
    <location>
        <begin position="29"/>
        <end position="308"/>
    </location>
</feature>
<evidence type="ECO:0000259" key="2">
    <source>
        <dbReference type="Pfam" id="PF08718"/>
    </source>
</evidence>